<evidence type="ECO:0000313" key="2">
    <source>
        <dbReference type="EMBL" id="TQN72844.1"/>
    </source>
</evidence>
<evidence type="ECO:0000313" key="3">
    <source>
        <dbReference type="Proteomes" id="UP000326340"/>
    </source>
</evidence>
<proteinExistence type="predicted"/>
<feature type="region of interest" description="Disordered" evidence="1">
    <location>
        <begin position="1"/>
        <end position="114"/>
    </location>
</feature>
<reference evidence="2 3" key="1">
    <citation type="journal article" date="2019" name="Sci. Rep.">
        <title>Colletotrichum shisoi sp. nov., an anthracnose pathogen of Perilla frutescens in Japan: molecular phylogenetic, morphological and genomic evidence.</title>
        <authorList>
            <person name="Gan P."/>
            <person name="Tsushima A."/>
            <person name="Hiroyama R."/>
            <person name="Narusaka M."/>
            <person name="Takano Y."/>
            <person name="Narusaka Y."/>
            <person name="Kawaradani M."/>
            <person name="Damm U."/>
            <person name="Shirasu K."/>
        </authorList>
    </citation>
    <scope>NUCLEOTIDE SEQUENCE [LARGE SCALE GENOMIC DNA]</scope>
    <source>
        <strain evidence="2 3">PG-2018a</strain>
    </source>
</reference>
<protein>
    <submittedName>
        <fullName evidence="2">Uncharacterized protein</fullName>
    </submittedName>
</protein>
<feature type="compositionally biased region" description="Low complexity" evidence="1">
    <location>
        <begin position="1"/>
        <end position="13"/>
    </location>
</feature>
<comment type="caution">
    <text evidence="2">The sequence shown here is derived from an EMBL/GenBank/DDBJ whole genome shotgun (WGS) entry which is preliminary data.</text>
</comment>
<gene>
    <name evidence="2" type="ORF">CSHISOI_02599</name>
</gene>
<organism evidence="2 3">
    <name type="scientific">Colletotrichum shisoi</name>
    <dbReference type="NCBI Taxonomy" id="2078593"/>
    <lineage>
        <taxon>Eukaryota</taxon>
        <taxon>Fungi</taxon>
        <taxon>Dikarya</taxon>
        <taxon>Ascomycota</taxon>
        <taxon>Pezizomycotina</taxon>
        <taxon>Sordariomycetes</taxon>
        <taxon>Hypocreomycetidae</taxon>
        <taxon>Glomerellales</taxon>
        <taxon>Glomerellaceae</taxon>
        <taxon>Colletotrichum</taxon>
        <taxon>Colletotrichum destructivum species complex</taxon>
    </lineage>
</organism>
<accession>A0A5Q4C2T3</accession>
<feature type="compositionally biased region" description="Polar residues" evidence="1">
    <location>
        <begin position="20"/>
        <end position="60"/>
    </location>
</feature>
<evidence type="ECO:0000256" key="1">
    <source>
        <dbReference type="SAM" id="MobiDB-lite"/>
    </source>
</evidence>
<feature type="compositionally biased region" description="Low complexity" evidence="1">
    <location>
        <begin position="96"/>
        <end position="107"/>
    </location>
</feature>
<dbReference type="Proteomes" id="UP000326340">
    <property type="component" value="Unassembled WGS sequence"/>
</dbReference>
<dbReference type="EMBL" id="PUHP01000138">
    <property type="protein sequence ID" value="TQN72844.1"/>
    <property type="molecule type" value="Genomic_DNA"/>
</dbReference>
<dbReference type="AlphaFoldDB" id="A0A5Q4C2T3"/>
<name>A0A5Q4C2T3_9PEZI</name>
<sequence length="203" mass="22230">MATTNLNANSASAYTGGSGSPTTHQRTATGAFNPFQSFINIGHTSSPNNTKPYFRSQSTHGMPMDSGAVAQRHQIRAAQSGPRSEISSLNINPVTQPSRASQASPSSMGTRVDGNATKLHLGAHVIREEELWFHAICQNQPFATFNAVEVCTVSFAISFDQQAEEEQQKTRINFTVSFAISFDQQAEEEQQKTRINFTVNFTR</sequence>
<keyword evidence="3" id="KW-1185">Reference proteome</keyword>
<feature type="compositionally biased region" description="Polar residues" evidence="1">
    <location>
        <begin position="81"/>
        <end position="95"/>
    </location>
</feature>